<dbReference type="Proteomes" id="UP000034883">
    <property type="component" value="Chromosome"/>
</dbReference>
<dbReference type="NCBIfam" id="NF040596">
    <property type="entry name" value="MXAN_2562_fam"/>
    <property type="match status" value="1"/>
</dbReference>
<name>A0A0F6W4D7_9BACT</name>
<reference evidence="2 3" key="1">
    <citation type="submission" date="2015-03" db="EMBL/GenBank/DDBJ databases">
        <title>Genome assembly of Sandaracinus amylolyticus DSM 53668.</title>
        <authorList>
            <person name="Sharma G."/>
            <person name="Subramanian S."/>
        </authorList>
    </citation>
    <scope>NUCLEOTIDE SEQUENCE [LARGE SCALE GENOMIC DNA]</scope>
    <source>
        <strain evidence="2 3">DSM 53668</strain>
    </source>
</reference>
<keyword evidence="1" id="KW-0732">Signal</keyword>
<evidence type="ECO:0000313" key="2">
    <source>
        <dbReference type="EMBL" id="AKF07117.1"/>
    </source>
</evidence>
<evidence type="ECO:0008006" key="4">
    <source>
        <dbReference type="Google" id="ProtNLM"/>
    </source>
</evidence>
<sequence>MMRSFFLCGAALVALALHPTSVSAQQDAALEDGSIVGSTFAVDPLWVPTPEGFTFELRVGGYQPSFGGQFDTVFQGDLGPMIGAELDVHIWRVPYLGPLAAGVSFAWAEWDGPGRIVGSDQESGRTGLSLINFNALLVWRIDGLARYVDVPLILTGKVGPDFGYWESGEGSTTGTGFSFGVRWAAQIALELDFLEPRAARRLDDEWGINHTEIFFEAFGSTMGEHMTQLELGTSFAWAVGLGFTF</sequence>
<protein>
    <recommendedName>
        <fullName evidence="4">Outer membrane protein beta-barrel domain-containing protein</fullName>
    </recommendedName>
</protein>
<accession>A0A0F6W4D7</accession>
<evidence type="ECO:0000313" key="3">
    <source>
        <dbReference type="Proteomes" id="UP000034883"/>
    </source>
</evidence>
<dbReference type="KEGG" id="samy:DB32_004266"/>
<feature type="signal peptide" evidence="1">
    <location>
        <begin position="1"/>
        <end position="24"/>
    </location>
</feature>
<dbReference type="STRING" id="927083.DB32_004266"/>
<dbReference type="AlphaFoldDB" id="A0A0F6W4D7"/>
<gene>
    <name evidence="2" type="ORF">DB32_004266</name>
</gene>
<keyword evidence="3" id="KW-1185">Reference proteome</keyword>
<organism evidence="2 3">
    <name type="scientific">Sandaracinus amylolyticus</name>
    <dbReference type="NCBI Taxonomy" id="927083"/>
    <lineage>
        <taxon>Bacteria</taxon>
        <taxon>Pseudomonadati</taxon>
        <taxon>Myxococcota</taxon>
        <taxon>Polyangia</taxon>
        <taxon>Polyangiales</taxon>
        <taxon>Sandaracinaceae</taxon>
        <taxon>Sandaracinus</taxon>
    </lineage>
</organism>
<proteinExistence type="predicted"/>
<evidence type="ECO:0000256" key="1">
    <source>
        <dbReference type="SAM" id="SignalP"/>
    </source>
</evidence>
<feature type="chain" id="PRO_5002511157" description="Outer membrane protein beta-barrel domain-containing protein" evidence="1">
    <location>
        <begin position="25"/>
        <end position="245"/>
    </location>
</feature>
<dbReference type="EMBL" id="CP011125">
    <property type="protein sequence ID" value="AKF07117.1"/>
    <property type="molecule type" value="Genomic_DNA"/>
</dbReference>